<accession>A0A1E7FDL7</accession>
<gene>
    <name evidence="2" type="ORF">FRACYDRAFT_268946</name>
</gene>
<evidence type="ECO:0000313" key="3">
    <source>
        <dbReference type="Proteomes" id="UP000095751"/>
    </source>
</evidence>
<feature type="compositionally biased region" description="Basic and acidic residues" evidence="1">
    <location>
        <begin position="130"/>
        <end position="141"/>
    </location>
</feature>
<dbReference type="AlphaFoldDB" id="A0A1E7FDL7"/>
<dbReference type="InParanoid" id="A0A1E7FDL7"/>
<evidence type="ECO:0000313" key="2">
    <source>
        <dbReference type="EMBL" id="OEU16282.1"/>
    </source>
</evidence>
<feature type="compositionally biased region" description="Basic and acidic residues" evidence="1">
    <location>
        <begin position="103"/>
        <end position="112"/>
    </location>
</feature>
<dbReference type="EMBL" id="KV784358">
    <property type="protein sequence ID" value="OEU16282.1"/>
    <property type="molecule type" value="Genomic_DNA"/>
</dbReference>
<reference evidence="2 3" key="1">
    <citation type="submission" date="2016-09" db="EMBL/GenBank/DDBJ databases">
        <title>Extensive genetic diversity and differential bi-allelic expression allows diatom success in the polar Southern Ocean.</title>
        <authorList>
            <consortium name="DOE Joint Genome Institute"/>
            <person name="Mock T."/>
            <person name="Otillar R.P."/>
            <person name="Strauss J."/>
            <person name="Dupont C."/>
            <person name="Frickenhaus S."/>
            <person name="Maumus F."/>
            <person name="Mcmullan M."/>
            <person name="Sanges R."/>
            <person name="Schmutz J."/>
            <person name="Toseland A."/>
            <person name="Valas R."/>
            <person name="Veluchamy A."/>
            <person name="Ward B.J."/>
            <person name="Allen A."/>
            <person name="Barry K."/>
            <person name="Falciatore A."/>
            <person name="Ferrante M."/>
            <person name="Fortunato A.E."/>
            <person name="Gloeckner G."/>
            <person name="Gruber A."/>
            <person name="Hipkin R."/>
            <person name="Janech M."/>
            <person name="Kroth P."/>
            <person name="Leese F."/>
            <person name="Lindquist E."/>
            <person name="Lyon B.R."/>
            <person name="Martin J."/>
            <person name="Mayer C."/>
            <person name="Parker M."/>
            <person name="Quesneville H."/>
            <person name="Raymond J."/>
            <person name="Uhlig C."/>
            <person name="Valentin K.U."/>
            <person name="Worden A.Z."/>
            <person name="Armbrust E.V."/>
            <person name="Bowler C."/>
            <person name="Green B."/>
            <person name="Moulton V."/>
            <person name="Van Oosterhout C."/>
            <person name="Grigoriev I."/>
        </authorList>
    </citation>
    <scope>NUCLEOTIDE SEQUENCE [LARGE SCALE GENOMIC DNA]</scope>
    <source>
        <strain evidence="2 3">CCMP1102</strain>
    </source>
</reference>
<proteinExistence type="predicted"/>
<sequence length="242" mass="28052">MMISKRTNVDEQVAAKLLWQLKAIATKEIENIPFDDSFFLDSTTEESSSSTSEGGHRGRTVSVESVDMVINTITPVWSSIPAKEFVEEKPLLLGRNARPAENSIDHLDHHDWGQPAKKLNSRPSMDSQEEEGKQSKRERESCVGLTTRSGIIRSTLRKKFSWKLYPELEDHLLKNQEEYFVYSSRNYTAEQRKYNNSLTRGLLDLASDEGYIFEDFTFSMVRDRIRCYYKSHSQSAKKKRRR</sequence>
<protein>
    <submittedName>
        <fullName evidence="2">Uncharacterized protein</fullName>
    </submittedName>
</protein>
<feature type="region of interest" description="Disordered" evidence="1">
    <location>
        <begin position="103"/>
        <end position="142"/>
    </location>
</feature>
<name>A0A1E7FDL7_9STRA</name>
<evidence type="ECO:0000256" key="1">
    <source>
        <dbReference type="SAM" id="MobiDB-lite"/>
    </source>
</evidence>
<organism evidence="2 3">
    <name type="scientific">Fragilariopsis cylindrus CCMP1102</name>
    <dbReference type="NCBI Taxonomy" id="635003"/>
    <lineage>
        <taxon>Eukaryota</taxon>
        <taxon>Sar</taxon>
        <taxon>Stramenopiles</taxon>
        <taxon>Ochrophyta</taxon>
        <taxon>Bacillariophyta</taxon>
        <taxon>Bacillariophyceae</taxon>
        <taxon>Bacillariophycidae</taxon>
        <taxon>Bacillariales</taxon>
        <taxon>Bacillariaceae</taxon>
        <taxon>Fragilariopsis</taxon>
    </lineage>
</organism>
<keyword evidence="3" id="KW-1185">Reference proteome</keyword>
<dbReference type="OrthoDB" id="41246at2759"/>
<dbReference type="Proteomes" id="UP000095751">
    <property type="component" value="Unassembled WGS sequence"/>
</dbReference>
<dbReference type="KEGG" id="fcy:FRACYDRAFT_268946"/>